<evidence type="ECO:0000313" key="2">
    <source>
        <dbReference type="EMBL" id="KAJ8876896.1"/>
    </source>
</evidence>
<comment type="caution">
    <text evidence="2">The sequence shown here is derived from an EMBL/GenBank/DDBJ whole genome shotgun (WGS) entry which is preliminary data.</text>
</comment>
<protein>
    <submittedName>
        <fullName evidence="2">Uncharacterized protein</fullName>
    </submittedName>
</protein>
<dbReference type="Proteomes" id="UP001159363">
    <property type="component" value="Chromosome 7"/>
</dbReference>
<feature type="region of interest" description="Disordered" evidence="1">
    <location>
        <begin position="44"/>
        <end position="91"/>
    </location>
</feature>
<accession>A0ABQ9GY03</accession>
<sequence>MYELKSRQVSQSFYVIIKARLRKTGTLQVNSNAIASEVTAPALVSDRSNDKGVGQQISDEPLLATPTYESPNMHTPRRKSQSAKGIQFHQH</sequence>
<evidence type="ECO:0000256" key="1">
    <source>
        <dbReference type="SAM" id="MobiDB-lite"/>
    </source>
</evidence>
<proteinExistence type="predicted"/>
<gene>
    <name evidence="2" type="ORF">PR048_021345</name>
</gene>
<name>A0ABQ9GY03_9NEOP</name>
<dbReference type="EMBL" id="JARBHB010000008">
    <property type="protein sequence ID" value="KAJ8876896.1"/>
    <property type="molecule type" value="Genomic_DNA"/>
</dbReference>
<keyword evidence="3" id="KW-1185">Reference proteome</keyword>
<evidence type="ECO:0000313" key="3">
    <source>
        <dbReference type="Proteomes" id="UP001159363"/>
    </source>
</evidence>
<organism evidence="2 3">
    <name type="scientific">Dryococelus australis</name>
    <dbReference type="NCBI Taxonomy" id="614101"/>
    <lineage>
        <taxon>Eukaryota</taxon>
        <taxon>Metazoa</taxon>
        <taxon>Ecdysozoa</taxon>
        <taxon>Arthropoda</taxon>
        <taxon>Hexapoda</taxon>
        <taxon>Insecta</taxon>
        <taxon>Pterygota</taxon>
        <taxon>Neoptera</taxon>
        <taxon>Polyneoptera</taxon>
        <taxon>Phasmatodea</taxon>
        <taxon>Verophasmatodea</taxon>
        <taxon>Anareolatae</taxon>
        <taxon>Phasmatidae</taxon>
        <taxon>Eurycanthinae</taxon>
        <taxon>Dryococelus</taxon>
    </lineage>
</organism>
<reference evidence="2 3" key="1">
    <citation type="submission" date="2023-02" db="EMBL/GenBank/DDBJ databases">
        <title>LHISI_Scaffold_Assembly.</title>
        <authorList>
            <person name="Stuart O.P."/>
            <person name="Cleave R."/>
            <person name="Magrath M.J.L."/>
            <person name="Mikheyev A.S."/>
        </authorList>
    </citation>
    <scope>NUCLEOTIDE SEQUENCE [LARGE SCALE GENOMIC DNA]</scope>
    <source>
        <strain evidence="2">Daus_M_001</strain>
        <tissue evidence="2">Leg muscle</tissue>
    </source>
</reference>